<accession>A0A852RGP4</accession>
<reference evidence="3 4" key="1">
    <citation type="submission" date="2020-07" db="EMBL/GenBank/DDBJ databases">
        <title>Sequencing the genomes of 1000 actinobacteria strains.</title>
        <authorList>
            <person name="Klenk H.-P."/>
        </authorList>
    </citation>
    <scope>NUCLEOTIDE SEQUENCE [LARGE SCALE GENOMIC DNA]</scope>
    <source>
        <strain evidence="3 4">DSM 19082</strain>
    </source>
</reference>
<dbReference type="InterPro" id="IPR029058">
    <property type="entry name" value="AB_hydrolase_fold"/>
</dbReference>
<dbReference type="Gene3D" id="3.40.50.1820">
    <property type="entry name" value="alpha/beta hydrolase"/>
    <property type="match status" value="1"/>
</dbReference>
<dbReference type="AlphaFoldDB" id="A0A852RGP4"/>
<feature type="region of interest" description="Disordered" evidence="1">
    <location>
        <begin position="567"/>
        <end position="591"/>
    </location>
</feature>
<comment type="caution">
    <text evidence="3">The sequence shown here is derived from an EMBL/GenBank/DDBJ whole genome shotgun (WGS) entry which is preliminary data.</text>
</comment>
<organism evidence="3 4">
    <name type="scientific">Nocardioides kongjuensis</name>
    <dbReference type="NCBI Taxonomy" id="349522"/>
    <lineage>
        <taxon>Bacteria</taxon>
        <taxon>Bacillati</taxon>
        <taxon>Actinomycetota</taxon>
        <taxon>Actinomycetes</taxon>
        <taxon>Propionibacteriales</taxon>
        <taxon>Nocardioidaceae</taxon>
        <taxon>Nocardioides</taxon>
    </lineage>
</organism>
<evidence type="ECO:0000313" key="4">
    <source>
        <dbReference type="Proteomes" id="UP000582231"/>
    </source>
</evidence>
<dbReference type="InterPro" id="IPR010427">
    <property type="entry name" value="DUF1023"/>
</dbReference>
<gene>
    <name evidence="3" type="ORF">BJ958_004083</name>
</gene>
<dbReference type="Pfam" id="PF06259">
    <property type="entry name" value="Abhydrolase_8"/>
    <property type="match status" value="1"/>
</dbReference>
<evidence type="ECO:0000259" key="2">
    <source>
        <dbReference type="Pfam" id="PF06259"/>
    </source>
</evidence>
<dbReference type="EMBL" id="JACCBF010000001">
    <property type="protein sequence ID" value="NYD32537.1"/>
    <property type="molecule type" value="Genomic_DNA"/>
</dbReference>
<protein>
    <submittedName>
        <fullName evidence="3">Pimeloyl-ACP methyl ester carboxylesterase</fullName>
    </submittedName>
</protein>
<evidence type="ECO:0000256" key="1">
    <source>
        <dbReference type="SAM" id="MobiDB-lite"/>
    </source>
</evidence>
<feature type="region of interest" description="Disordered" evidence="1">
    <location>
        <begin position="1"/>
        <end position="20"/>
    </location>
</feature>
<sequence length="591" mass="62890">MSVTIEVPASQPATLPEPPGDAAQCDTLAETLYTAAARCEEFGEEATQLRNLTGYWWGVAYDAYVVASGKAATEHAAMAGTVRRVGRAVTSYADTLRDLTSTHDTLVERKAGLDERRTTLIADINATTEATPEVVAALRERATDLRTDYATLVADHDTLQRRVRENEDLLRQAFQAADTLAEGLSADGGVPDAARDAMHQPGAPGTGAAPAQVRDWWEHLTDAEREAVIAAYPSLIGSADGLPADARDQANRVLLDDDLARLGAKEADGTISADERKVLANADATRKAVEKADGFVDPTTGEKPGGTLWLYDPAAFDGDGRVAVGVGDLDTADDVSVQVPGIKSEMDDVGGYTDEAIRLYESARYNGDGSSVATLFWLGYNTPEGAVDLDTITTGRAEDGGQRLADAVEGLRASRSGDPAHLTVIGHSYGSTTTSYAAVDHGLAADDVVLIGSPGAGPADTAADFSVGADHVYDGRNSRDAVAFFGDEGWYHNPGGLGVDPSSEDFGAHRFEAESVDRGSIRNFDDHSRYYDHESESLYNLGKIVDGHGDQVNGAAQSYDPWWRWAVDPEKDRDPTTNVPGRSDTRADDVP</sequence>
<evidence type="ECO:0000313" key="3">
    <source>
        <dbReference type="EMBL" id="NYD32537.1"/>
    </source>
</evidence>
<proteinExistence type="predicted"/>
<feature type="domain" description="DUF1023" evidence="2">
    <location>
        <begin position="318"/>
        <end position="483"/>
    </location>
</feature>
<dbReference type="Proteomes" id="UP000582231">
    <property type="component" value="Unassembled WGS sequence"/>
</dbReference>
<dbReference type="RefSeq" id="WP_179728698.1">
    <property type="nucleotide sequence ID" value="NZ_BAABEF010000001.1"/>
</dbReference>
<name>A0A852RGP4_9ACTN</name>
<keyword evidence="4" id="KW-1185">Reference proteome</keyword>
<dbReference type="SUPFAM" id="SSF53474">
    <property type="entry name" value="alpha/beta-Hydrolases"/>
    <property type="match status" value="1"/>
</dbReference>